<evidence type="ECO:0000313" key="2">
    <source>
        <dbReference type="Proteomes" id="UP000588098"/>
    </source>
</evidence>
<evidence type="ECO:0000313" key="1">
    <source>
        <dbReference type="EMBL" id="MBB5939275.1"/>
    </source>
</evidence>
<dbReference type="Proteomes" id="UP000588098">
    <property type="component" value="Unassembled WGS sequence"/>
</dbReference>
<reference evidence="1 2" key="1">
    <citation type="submission" date="2020-08" db="EMBL/GenBank/DDBJ databases">
        <title>Genomic Encyclopedia of Type Strains, Phase III (KMG-III): the genomes of soil and plant-associated and newly described type strains.</title>
        <authorList>
            <person name="Whitman W."/>
        </authorList>
    </citation>
    <scope>NUCLEOTIDE SEQUENCE [LARGE SCALE GENOMIC DNA]</scope>
    <source>
        <strain evidence="1 2">CECT 8305</strain>
    </source>
</reference>
<dbReference type="EMBL" id="JACHJL010000022">
    <property type="protein sequence ID" value="MBB5939275.1"/>
    <property type="molecule type" value="Genomic_DNA"/>
</dbReference>
<dbReference type="RefSeq" id="WP_184578064.1">
    <property type="nucleotide sequence ID" value="NZ_JACHJL010000022.1"/>
</dbReference>
<organism evidence="1 2">
    <name type="scientific">Streptomyces zagrosensis</name>
    <dbReference type="NCBI Taxonomy" id="1042984"/>
    <lineage>
        <taxon>Bacteria</taxon>
        <taxon>Bacillati</taxon>
        <taxon>Actinomycetota</taxon>
        <taxon>Actinomycetes</taxon>
        <taxon>Kitasatosporales</taxon>
        <taxon>Streptomycetaceae</taxon>
        <taxon>Streptomyces</taxon>
    </lineage>
</organism>
<comment type="caution">
    <text evidence="1">The sequence shown here is derived from an EMBL/GenBank/DDBJ whole genome shotgun (WGS) entry which is preliminary data.</text>
</comment>
<proteinExistence type="predicted"/>
<gene>
    <name evidence="1" type="ORF">FHS42_006368</name>
</gene>
<name>A0A7W9QFF3_9ACTN</name>
<accession>A0A7W9QFF3</accession>
<sequence>MTSLQDPVMDLVHASLEPAANTARLRAEHPACQVVIRVVESDLAADGAEHVNMLAIGAGVAAAGLTAWLAQEGDRDTTDIISEFEKVAGSQGFASTPLVEMLKTLLTGPAGMEQTAKFMVRLFHDDEEAFYDLIVELGGYIASCIGLLAAHGISSRDDTLEALDGMLDSFYTG</sequence>
<dbReference type="AlphaFoldDB" id="A0A7W9QFF3"/>
<protein>
    <submittedName>
        <fullName evidence="1">Uncharacterized protein</fullName>
    </submittedName>
</protein>
<keyword evidence="2" id="KW-1185">Reference proteome</keyword>